<dbReference type="Proteomes" id="UP001416858">
    <property type="component" value="Unassembled WGS sequence"/>
</dbReference>
<feature type="transmembrane region" description="Helical" evidence="1">
    <location>
        <begin position="38"/>
        <end position="57"/>
    </location>
</feature>
<keyword evidence="1" id="KW-0472">Membrane</keyword>
<name>A0ABP9VX39_9BACT</name>
<evidence type="ECO:0000313" key="2">
    <source>
        <dbReference type="EMBL" id="GAA5509709.1"/>
    </source>
</evidence>
<keyword evidence="3" id="KW-1185">Reference proteome</keyword>
<feature type="transmembrane region" description="Helical" evidence="1">
    <location>
        <begin position="7"/>
        <end position="32"/>
    </location>
</feature>
<accession>A0ABP9VX39</accession>
<protein>
    <recommendedName>
        <fullName evidence="4">DUF2798 domain-containing protein</fullName>
    </recommendedName>
</protein>
<dbReference type="EMBL" id="BAABRO010000015">
    <property type="protein sequence ID" value="GAA5509709.1"/>
    <property type="molecule type" value="Genomic_DNA"/>
</dbReference>
<evidence type="ECO:0000313" key="3">
    <source>
        <dbReference type="Proteomes" id="UP001416858"/>
    </source>
</evidence>
<evidence type="ECO:0000256" key="1">
    <source>
        <dbReference type="SAM" id="Phobius"/>
    </source>
</evidence>
<dbReference type="InterPro" id="IPR021529">
    <property type="entry name" value="DUF2798"/>
</dbReference>
<reference evidence="2 3" key="1">
    <citation type="submission" date="2024-02" db="EMBL/GenBank/DDBJ databases">
        <title>Rhodopirellula caenicola NBRC 110016.</title>
        <authorList>
            <person name="Ichikawa N."/>
            <person name="Katano-Makiyama Y."/>
            <person name="Hidaka K."/>
        </authorList>
    </citation>
    <scope>NUCLEOTIDE SEQUENCE [LARGE SCALE GENOMIC DNA]</scope>
    <source>
        <strain evidence="2 3">NBRC 110016</strain>
    </source>
</reference>
<keyword evidence="1" id="KW-1133">Transmembrane helix</keyword>
<organism evidence="2 3">
    <name type="scientific">Novipirellula caenicola</name>
    <dbReference type="NCBI Taxonomy" id="1536901"/>
    <lineage>
        <taxon>Bacteria</taxon>
        <taxon>Pseudomonadati</taxon>
        <taxon>Planctomycetota</taxon>
        <taxon>Planctomycetia</taxon>
        <taxon>Pirellulales</taxon>
        <taxon>Pirellulaceae</taxon>
        <taxon>Novipirellula</taxon>
    </lineage>
</organism>
<evidence type="ECO:0008006" key="4">
    <source>
        <dbReference type="Google" id="ProtNLM"/>
    </source>
</evidence>
<comment type="caution">
    <text evidence="2">The sequence shown here is derived from an EMBL/GenBank/DDBJ whole genome shotgun (WGS) entry which is preliminary data.</text>
</comment>
<sequence length="69" mass="7753">MKQRIIFAIAMSCVLTFLMSAWVTFINIGMIAGFANHWISAWLLAWPAAGIISFTIGPSIHRWSNKFVP</sequence>
<dbReference type="Pfam" id="PF11391">
    <property type="entry name" value="DUF2798"/>
    <property type="match status" value="1"/>
</dbReference>
<dbReference type="RefSeq" id="WP_345686996.1">
    <property type="nucleotide sequence ID" value="NZ_BAABRO010000015.1"/>
</dbReference>
<keyword evidence="1" id="KW-0812">Transmembrane</keyword>
<gene>
    <name evidence="2" type="ORF">Rcae01_05210</name>
</gene>
<proteinExistence type="predicted"/>